<feature type="transmembrane region" description="Helical" evidence="1">
    <location>
        <begin position="49"/>
        <end position="67"/>
    </location>
</feature>
<feature type="transmembrane region" description="Helical" evidence="1">
    <location>
        <begin position="288"/>
        <end position="310"/>
    </location>
</feature>
<feature type="transmembrane region" description="Helical" evidence="1">
    <location>
        <begin position="135"/>
        <end position="153"/>
    </location>
</feature>
<dbReference type="EMBL" id="UIVS01000002">
    <property type="protein sequence ID" value="SVP91113.1"/>
    <property type="molecule type" value="Genomic_DNA"/>
</dbReference>
<proteinExistence type="predicted"/>
<feature type="transmembrane region" description="Helical" evidence="1">
    <location>
        <begin position="257"/>
        <end position="276"/>
    </location>
</feature>
<keyword evidence="1" id="KW-0812">Transmembrane</keyword>
<dbReference type="AlphaFoldDB" id="A0A3B0N6I6"/>
<feature type="transmembrane region" description="Helical" evidence="1">
    <location>
        <begin position="12"/>
        <end position="29"/>
    </location>
</feature>
<gene>
    <name evidence="2" type="ORF">TAT_000130500</name>
    <name evidence="3" type="ORF">TAV_000130600</name>
</gene>
<keyword evidence="1" id="KW-0472">Membrane</keyword>
<organism evidence="2">
    <name type="scientific">Theileria annulata</name>
    <dbReference type="NCBI Taxonomy" id="5874"/>
    <lineage>
        <taxon>Eukaryota</taxon>
        <taxon>Sar</taxon>
        <taxon>Alveolata</taxon>
        <taxon>Apicomplexa</taxon>
        <taxon>Aconoidasida</taxon>
        <taxon>Piroplasmida</taxon>
        <taxon>Theileriidae</taxon>
        <taxon>Theileria</taxon>
    </lineage>
</organism>
<dbReference type="VEuPathDB" id="PiroplasmaDB:TA15540"/>
<evidence type="ECO:0000313" key="2">
    <source>
        <dbReference type="EMBL" id="SVP90596.1"/>
    </source>
</evidence>
<keyword evidence="1" id="KW-1133">Transmembrane helix</keyword>
<accession>A0A3B0N6I6</accession>
<reference evidence="2" key="1">
    <citation type="submission" date="2018-07" db="EMBL/GenBank/DDBJ databases">
        <authorList>
            <person name="Quirk P.G."/>
            <person name="Krulwich T.A."/>
        </authorList>
    </citation>
    <scope>NUCLEOTIDE SEQUENCE</scope>
    <source>
        <strain evidence="2">Anand</strain>
    </source>
</reference>
<sequence>MIKCLKKYYKYDLISCIIFSIILLYYLIFCDQTKSIDLLTNKIIFLHYFINPIKIFFYLIILPIITFNSPVTVTSVTGSGPTNSTTVTDINTVTTTGTDITTSTEDIGTVGASTVTEIWNYKTILKYKFNKKLKILIKFNGILVFLTIILTTNNSLNYLLNYIISCFLYTCISLGTFIHFFFLPNSVTVTGPPNSNGPDTKATELSNTIGPSTVTKGKGANSMVMECTKGNMNTVTGDSCTNTESVVGPSSVMEKLIIIKFVMLLIGNCFGNYLLLLDWYQLFARFPITNFIGLTIGHFLSSLLSNLILLK</sequence>
<feature type="transmembrane region" description="Helical" evidence="1">
    <location>
        <begin position="159"/>
        <end position="183"/>
    </location>
</feature>
<dbReference type="EMBL" id="UIVT01000002">
    <property type="protein sequence ID" value="SVP90596.1"/>
    <property type="molecule type" value="Genomic_DNA"/>
</dbReference>
<evidence type="ECO:0000256" key="1">
    <source>
        <dbReference type="SAM" id="Phobius"/>
    </source>
</evidence>
<name>A0A3B0N6I6_THEAN</name>
<protein>
    <submittedName>
        <fullName evidence="2">Uncharacterized protein</fullName>
    </submittedName>
</protein>
<evidence type="ECO:0000313" key="3">
    <source>
        <dbReference type="EMBL" id="SVP91113.1"/>
    </source>
</evidence>